<dbReference type="Proteomes" id="UP000542813">
    <property type="component" value="Unassembled WGS sequence"/>
</dbReference>
<name>A0A7W9LMA5_9ACTN</name>
<evidence type="ECO:0000313" key="3">
    <source>
        <dbReference type="EMBL" id="MBB5788892.1"/>
    </source>
</evidence>
<proteinExistence type="predicted"/>
<dbReference type="InterPro" id="IPR029052">
    <property type="entry name" value="Metallo-depent_PP-like"/>
</dbReference>
<keyword evidence="4" id="KW-1185">Reference proteome</keyword>
<evidence type="ECO:0000256" key="1">
    <source>
        <dbReference type="SAM" id="SignalP"/>
    </source>
</evidence>
<dbReference type="InterPro" id="IPR004843">
    <property type="entry name" value="Calcineurin-like_PHP"/>
</dbReference>
<feature type="signal peptide" evidence="1">
    <location>
        <begin position="1"/>
        <end position="39"/>
    </location>
</feature>
<dbReference type="InterPro" id="IPR051918">
    <property type="entry name" value="STPP_CPPED1"/>
</dbReference>
<accession>A0A7W9LMA5</accession>
<dbReference type="Gene3D" id="3.60.21.10">
    <property type="match status" value="1"/>
</dbReference>
<dbReference type="EMBL" id="JACHMM010000001">
    <property type="protein sequence ID" value="MBB5788892.1"/>
    <property type="molecule type" value="Genomic_DNA"/>
</dbReference>
<evidence type="ECO:0000313" key="4">
    <source>
        <dbReference type="Proteomes" id="UP000542813"/>
    </source>
</evidence>
<organism evidence="3 4">
    <name type="scientific">Jiangella mangrovi</name>
    <dbReference type="NCBI Taxonomy" id="1524084"/>
    <lineage>
        <taxon>Bacteria</taxon>
        <taxon>Bacillati</taxon>
        <taxon>Actinomycetota</taxon>
        <taxon>Actinomycetes</taxon>
        <taxon>Jiangellales</taxon>
        <taxon>Jiangellaceae</taxon>
        <taxon>Jiangella</taxon>
    </lineage>
</organism>
<evidence type="ECO:0000259" key="2">
    <source>
        <dbReference type="Pfam" id="PF00149"/>
    </source>
</evidence>
<dbReference type="Pfam" id="PF00149">
    <property type="entry name" value="Metallophos"/>
    <property type="match status" value="1"/>
</dbReference>
<dbReference type="SUPFAM" id="SSF56300">
    <property type="entry name" value="Metallo-dependent phosphatases"/>
    <property type="match status" value="1"/>
</dbReference>
<reference evidence="3 4" key="1">
    <citation type="submission" date="2020-08" db="EMBL/GenBank/DDBJ databases">
        <title>Sequencing the genomes of 1000 actinobacteria strains.</title>
        <authorList>
            <person name="Klenk H.-P."/>
        </authorList>
    </citation>
    <scope>NUCLEOTIDE SEQUENCE [LARGE SCALE GENOMIC DNA]</scope>
    <source>
        <strain evidence="3 4">DSM 102122</strain>
    </source>
</reference>
<sequence length="1332" mass="139741">MTHPPRQPARRARRARRAGIVAAALAAVLVGATWPASYATTEAAEAEEAAEAAEAAAERARPAAAVAPPSLTPADGAYLEGVVTVASVPATAGDDVTSLAVDGTPIEGATPTVGVSTLNFDVGSNSTEARYRNYVLVNGTHRIDLGDAVNERVSLDIPNDQLRQGENTVEVFAGTVSSSCGTNYDDFVLSDFTLELLGEVADGEANEFSYSFGDGSCGSNTSLLLTAELTFDVASEPQGTTGLTAEVDTTALANGPHEIVARTASNTTVTHTVTVNNAPTGAPHLAPADGTLTAGIQPVFASFPAGTPGGVPNLTVDGAEPVTAPTLGDGAATFGFDVGSNSLDVRYHNHLLVNGKKIDLGGDYVSRRVDFAIPNQYLRPGENVITIVTGGRNESCGVNRDDFTLSNLALTLTEGTATGQQIAPSYAMGDGSCGTSTTALREVELRYVIDAPATHQRPTLGSGLATVSFDIATNSMEARYHNHLLVNGMKIDLGGDYVSQRVDVTIPNEWLMPGWNTIDLVTGTFPTSCGNNRDDFVVSNVTVTPAEGTATAQRPQASYGMGDGDCGSTANPFREVDLNFVIEAPSRGLRADLDTAELPDGSHTVAASSTTGEVATRVLTTDNTAPEVVTSTPAAGSTLTSAVVLDVAIDDASGVLSGPSVTLDGAEVPLGGLVGPGLSPGNHTLVVSATDVLGNAAEREIVFTSAGIPDVPAELSPASGSVDVGATASLSARVATPGGGPVEATFSQAEVFSADTAWQGSTATMPTTLRVPGERPVSTRDLAPLDGRTVAAPTSRELTYQRFDIRVRANVDTPFLRWEGVVDPQRQASLHVWDPAAGTWDAVGTARGAVEGNTVLSATVAQRYVDRGRVHVLVTAQDPFADDMDPGDPEGFADPSTYDFSIVHFTDTQYISEGAVEQETAEERAVWASAYQGIVDWVVDNADQRKIAYAAHTGDIIENNTRPALDEPMRQQVIGEFEFSSEQQGVLDGAGIPNGVIAGNHDNQSGRETGPESLYNEYYGPDRYAAADDQWESASYGGPWREGDNQNHYDLFSAGGLDFVVVGLSYGVTKEEADWATSIFQRFPDRNGILLSHDYLVPSSNPDGRLAGFSAPDGALLYRRVVEPNPNVFLVLAGHEHGVATNIKPQVGGSIGRGVVELLADYQFYTVSAERLGLTEVGGYEPDDQLQFGASFFRLLQFDVDRSEMIVDTYSPLLANFGATEFDTDGRYDGTEDNMVLPVDLQTRTTTFQTDALALYAPVAEVGSVTVDSGAVATVSWPSLEPGTTYAWIVTATSAGGGVTAAEPAVFTTAAADGGPGRWDARSPLWPYFSEE</sequence>
<keyword evidence="1" id="KW-0732">Signal</keyword>
<dbReference type="RefSeq" id="WP_184823866.1">
    <property type="nucleotide sequence ID" value="NZ_JACHMM010000001.1"/>
</dbReference>
<protein>
    <recommendedName>
        <fullName evidence="2">Calcineurin-like phosphoesterase domain-containing protein</fullName>
    </recommendedName>
</protein>
<dbReference type="PANTHER" id="PTHR43143:SF5">
    <property type="entry name" value="SECRETED PROTEIN"/>
    <property type="match status" value="1"/>
</dbReference>
<gene>
    <name evidence="3" type="ORF">HD601_003467</name>
</gene>
<feature type="domain" description="Calcineurin-like phosphoesterase" evidence="2">
    <location>
        <begin position="901"/>
        <end position="1137"/>
    </location>
</feature>
<dbReference type="PANTHER" id="PTHR43143">
    <property type="entry name" value="METALLOPHOSPHOESTERASE, CALCINEURIN SUPERFAMILY"/>
    <property type="match status" value="1"/>
</dbReference>
<feature type="chain" id="PRO_5039731646" description="Calcineurin-like phosphoesterase domain-containing protein" evidence="1">
    <location>
        <begin position="40"/>
        <end position="1332"/>
    </location>
</feature>
<comment type="caution">
    <text evidence="3">The sequence shown here is derived from an EMBL/GenBank/DDBJ whole genome shotgun (WGS) entry which is preliminary data.</text>
</comment>
<dbReference type="GO" id="GO:0016787">
    <property type="term" value="F:hydrolase activity"/>
    <property type="evidence" value="ECO:0007669"/>
    <property type="project" value="InterPro"/>
</dbReference>